<sequence length="189" mass="21112">MSTVTTSSSSSEHCHPHHHVHFDQSIKENLEADNSIGYQKSGDNAVTIHLGFLQINHRYLLELQLPTNVLPAFLTAERIAVARDERTMPNVNCKFIEFSGKLGGHFDLKVEFMAHKEKLLREELHLVNVKNADEKLKLVLSARVLGRGKGTPMLRNGIHCVGVEADEESEASDWQGFSSRGDPDKEGDD</sequence>
<dbReference type="PANTHER" id="PTHR13287:SF2">
    <property type="entry name" value="ADIPOSE-SECRETED SIGNALING PROTEIN"/>
    <property type="match status" value="1"/>
</dbReference>
<protein>
    <recommendedName>
        <fullName evidence="2">Adipose-secreted signaling protein</fullName>
    </recommendedName>
</protein>
<comment type="similarity">
    <text evidence="1">Belongs to the ADISSP family.</text>
</comment>
<feature type="compositionally biased region" description="Low complexity" evidence="3">
    <location>
        <begin position="1"/>
        <end position="11"/>
    </location>
</feature>
<evidence type="ECO:0000256" key="2">
    <source>
        <dbReference type="ARBA" id="ARBA00035300"/>
    </source>
</evidence>
<accession>A0A6B2E929</accession>
<proteinExistence type="inferred from homology"/>
<organism evidence="4">
    <name type="scientific">Phlebotomus kandelakii</name>
    <dbReference type="NCBI Taxonomy" id="1109342"/>
    <lineage>
        <taxon>Eukaryota</taxon>
        <taxon>Metazoa</taxon>
        <taxon>Ecdysozoa</taxon>
        <taxon>Arthropoda</taxon>
        <taxon>Hexapoda</taxon>
        <taxon>Insecta</taxon>
        <taxon>Pterygota</taxon>
        <taxon>Neoptera</taxon>
        <taxon>Endopterygota</taxon>
        <taxon>Diptera</taxon>
        <taxon>Nematocera</taxon>
        <taxon>Psychodoidea</taxon>
        <taxon>Psychodidae</taxon>
        <taxon>Phlebotomus</taxon>
        <taxon>Larroussius</taxon>
    </lineage>
</organism>
<feature type="region of interest" description="Disordered" evidence="3">
    <location>
        <begin position="166"/>
        <end position="189"/>
    </location>
</feature>
<evidence type="ECO:0000313" key="4">
    <source>
        <dbReference type="EMBL" id="NBJ59092.1"/>
    </source>
</evidence>
<dbReference type="Pfam" id="PF15006">
    <property type="entry name" value="DUF4517"/>
    <property type="match status" value="1"/>
</dbReference>
<feature type="region of interest" description="Disordered" evidence="3">
    <location>
        <begin position="1"/>
        <end position="20"/>
    </location>
</feature>
<dbReference type="InterPro" id="IPR026794">
    <property type="entry name" value="ADISSP"/>
</dbReference>
<dbReference type="EMBL" id="GIFK01001389">
    <property type="protein sequence ID" value="NBJ59092.1"/>
    <property type="molecule type" value="Transcribed_RNA"/>
</dbReference>
<reference evidence="4" key="1">
    <citation type="submission" date="2019-10" db="EMBL/GenBank/DDBJ databases">
        <title>Short sand fly seasons in Tbilisi, Georgia, hinder development of host immunity to saliva of the visceral leishmaniasis vector Phlebotomus kandelakii.</title>
        <authorList>
            <person name="Oliveira F."/>
            <person name="Giorgobiani E."/>
            <person name="Guimaraes-Costa A.B."/>
            <person name="Abdeladhim M."/>
            <person name="Oristian J."/>
            <person name="Tskhvaradze L."/>
            <person name="Tsertsvadze N."/>
            <person name="Zakalashvili M."/>
            <person name="Valenzuela J.G."/>
            <person name="Kamhawi S."/>
        </authorList>
    </citation>
    <scope>NUCLEOTIDE SEQUENCE</scope>
    <source>
        <strain evidence="4">Wild-capture in Tbilisi</strain>
        <tissue evidence="4">Salivary glands</tissue>
    </source>
</reference>
<name>A0A6B2E929_9DIPT</name>
<dbReference type="PANTHER" id="PTHR13287">
    <property type="entry name" value="ADIPOSE-SECRETED SIGNALING PROTEIN"/>
    <property type="match status" value="1"/>
</dbReference>
<evidence type="ECO:0000256" key="3">
    <source>
        <dbReference type="SAM" id="MobiDB-lite"/>
    </source>
</evidence>
<evidence type="ECO:0000256" key="1">
    <source>
        <dbReference type="ARBA" id="ARBA00035018"/>
    </source>
</evidence>
<dbReference type="AlphaFoldDB" id="A0A6B2E929"/>